<evidence type="ECO:0000313" key="5">
    <source>
        <dbReference type="EMBL" id="SCX19819.1"/>
    </source>
</evidence>
<dbReference type="Pfam" id="PF20866">
    <property type="entry name" value="MdcG_N"/>
    <property type="match status" value="1"/>
</dbReference>
<gene>
    <name evidence="5" type="ORF">SAMN02799620_02759</name>
</gene>
<evidence type="ECO:0000256" key="2">
    <source>
        <dbReference type="ARBA" id="ARBA00022695"/>
    </source>
</evidence>
<keyword evidence="2" id="KW-0548">Nucleotidyltransferase</keyword>
<dbReference type="NCBIfam" id="NF002332">
    <property type="entry name" value="PRK01293.1"/>
    <property type="match status" value="1"/>
</dbReference>
<dbReference type="AlphaFoldDB" id="A0A1G4WC80"/>
<accession>A0A1G4WC80</accession>
<evidence type="ECO:0000259" key="4">
    <source>
        <dbReference type="Pfam" id="PF20866"/>
    </source>
</evidence>
<dbReference type="NCBIfam" id="TIGR03135">
    <property type="entry name" value="malonate_mdcG"/>
    <property type="match status" value="1"/>
</dbReference>
<dbReference type="STRING" id="1502745.SAMN02799620_02759"/>
<evidence type="ECO:0000256" key="1">
    <source>
        <dbReference type="ARBA" id="ARBA00022679"/>
    </source>
</evidence>
<evidence type="ECO:0000313" key="6">
    <source>
        <dbReference type="Proteomes" id="UP000199707"/>
    </source>
</evidence>
<dbReference type="EMBL" id="FMUB01000005">
    <property type="protein sequence ID" value="SCX19819.1"/>
    <property type="molecule type" value="Genomic_DNA"/>
</dbReference>
<proteinExistence type="predicted"/>
<dbReference type="InterPro" id="IPR017557">
    <property type="entry name" value="Holo-ACP_synthase"/>
</dbReference>
<protein>
    <submittedName>
        <fullName evidence="5">Phosphoribosyl-dephospho-CoA transferase</fullName>
    </submittedName>
</protein>
<dbReference type="Proteomes" id="UP000199707">
    <property type="component" value="Unassembled WGS sequence"/>
</dbReference>
<dbReference type="GO" id="GO:0016779">
    <property type="term" value="F:nucleotidyltransferase activity"/>
    <property type="evidence" value="ECO:0007669"/>
    <property type="project" value="UniProtKB-KW"/>
</dbReference>
<dbReference type="InterPro" id="IPR048903">
    <property type="entry name" value="MdcG_N"/>
</dbReference>
<dbReference type="RefSeq" id="WP_090357689.1">
    <property type="nucleotide sequence ID" value="NZ_FMUB01000005.1"/>
</dbReference>
<sequence>MDQLTLMLPHDLLRLNPGAAAWLPAGAPAWAVRALCDVPWVVVRRAEVPAARIAVGIRGADRSHRLAWTIPLGLAADTVAPQSLAAVNPAREVPALGALPAVRAIFGDLRWGPTGSVGFELATGVPAATVTSDLDVVVRPAGEPSASPGRLRDVYEQLKSLPVRVDCQVETRSGAVALAELISDRHEVLVRTPHGPRLAQRSTVTW</sequence>
<reference evidence="6" key="1">
    <citation type="submission" date="2016-10" db="EMBL/GenBank/DDBJ databases">
        <authorList>
            <person name="Varghese N."/>
            <person name="Submissions S."/>
        </authorList>
    </citation>
    <scope>NUCLEOTIDE SEQUENCE [LARGE SCALE GENOMIC DNA]</scope>
    <source>
        <strain evidence="6">UNC267MFSha1.1M11</strain>
    </source>
</reference>
<organism evidence="5 6">
    <name type="scientific">Mycolicibacterium fluoranthenivorans</name>
    <dbReference type="NCBI Taxonomy" id="258505"/>
    <lineage>
        <taxon>Bacteria</taxon>
        <taxon>Bacillati</taxon>
        <taxon>Actinomycetota</taxon>
        <taxon>Actinomycetes</taxon>
        <taxon>Mycobacteriales</taxon>
        <taxon>Mycobacteriaceae</taxon>
        <taxon>Mycolicibacterium</taxon>
    </lineage>
</organism>
<dbReference type="Pfam" id="PF10620">
    <property type="entry name" value="MdcG"/>
    <property type="match status" value="1"/>
</dbReference>
<keyword evidence="1 5" id="KW-0808">Transferase</keyword>
<dbReference type="InterPro" id="IPR049180">
    <property type="entry name" value="MdcG_C"/>
</dbReference>
<evidence type="ECO:0000259" key="3">
    <source>
        <dbReference type="Pfam" id="PF10620"/>
    </source>
</evidence>
<feature type="domain" description="Phosphoribosyl-dephospho-CoA transferase MdcG C-terminal" evidence="3">
    <location>
        <begin position="85"/>
        <end position="201"/>
    </location>
</feature>
<name>A0A1G4WC80_9MYCO</name>
<feature type="domain" description="Phosphoribosyl-dephospho-CoA transferase MdcG N-terminal" evidence="4">
    <location>
        <begin position="9"/>
        <end position="80"/>
    </location>
</feature>